<keyword evidence="2" id="KW-1185">Reference proteome</keyword>
<gene>
    <name evidence="1" type="ORF">E6O75_ATG08419</name>
</gene>
<accession>A0A4Z1P180</accession>
<evidence type="ECO:0000313" key="1">
    <source>
        <dbReference type="EMBL" id="TID15166.1"/>
    </source>
</evidence>
<dbReference type="EMBL" id="SNSC02000021">
    <property type="protein sequence ID" value="TID15166.1"/>
    <property type="molecule type" value="Genomic_DNA"/>
</dbReference>
<name>A0A4Z1P180_9PEZI</name>
<proteinExistence type="predicted"/>
<dbReference type="Proteomes" id="UP000298493">
    <property type="component" value="Unassembled WGS sequence"/>
</dbReference>
<protein>
    <submittedName>
        <fullName evidence="1">Uncharacterized protein</fullName>
    </submittedName>
</protein>
<reference evidence="1 2" key="1">
    <citation type="submission" date="2019-04" db="EMBL/GenBank/DDBJ databases">
        <title>High contiguity whole genome sequence and gene annotation resource for two Venturia nashicola isolates.</title>
        <authorList>
            <person name="Prokchorchik M."/>
            <person name="Won K."/>
            <person name="Lee Y."/>
            <person name="Choi E.D."/>
            <person name="Segonzac C."/>
            <person name="Sohn K.H."/>
        </authorList>
    </citation>
    <scope>NUCLEOTIDE SEQUENCE [LARGE SCALE GENOMIC DNA]</scope>
    <source>
        <strain evidence="1 2">PRI2</strain>
    </source>
</reference>
<organism evidence="1 2">
    <name type="scientific">Venturia nashicola</name>
    <dbReference type="NCBI Taxonomy" id="86259"/>
    <lineage>
        <taxon>Eukaryota</taxon>
        <taxon>Fungi</taxon>
        <taxon>Dikarya</taxon>
        <taxon>Ascomycota</taxon>
        <taxon>Pezizomycotina</taxon>
        <taxon>Dothideomycetes</taxon>
        <taxon>Pleosporomycetidae</taxon>
        <taxon>Venturiales</taxon>
        <taxon>Venturiaceae</taxon>
        <taxon>Venturia</taxon>
    </lineage>
</organism>
<sequence>MKLLGPLGDTWDPWQTPGTLGRHLGPLADTWDPWQTPGTLGRHLGPSADTDLTDTNLMVAANTALTQLGTV</sequence>
<dbReference type="AlphaFoldDB" id="A0A4Z1P180"/>
<evidence type="ECO:0000313" key="2">
    <source>
        <dbReference type="Proteomes" id="UP000298493"/>
    </source>
</evidence>
<comment type="caution">
    <text evidence="1">The sequence shown here is derived from an EMBL/GenBank/DDBJ whole genome shotgun (WGS) entry which is preliminary data.</text>
</comment>